<dbReference type="NCBIfam" id="TIGR02116">
    <property type="entry name" value="toxin_Txe_YoeB"/>
    <property type="match status" value="1"/>
</dbReference>
<evidence type="ECO:0000313" key="2">
    <source>
        <dbReference type="EMBL" id="VFJ97267.1"/>
    </source>
</evidence>
<dbReference type="EMBL" id="CAADFG010000118">
    <property type="protein sequence ID" value="VFJ97297.1"/>
    <property type="molecule type" value="Genomic_DNA"/>
</dbReference>
<gene>
    <name evidence="3" type="ORF">BECKH772A_GA0070896_101184</name>
    <name evidence="2" type="ORF">BECKH772B_GA0070898_101084</name>
    <name evidence="4" type="ORF">BECKH772C_GA0070978_101064</name>
</gene>
<keyword evidence="1" id="KW-1277">Toxin-antitoxin system</keyword>
<dbReference type="Gene3D" id="3.30.2310.20">
    <property type="entry name" value="RelE-like"/>
    <property type="match status" value="1"/>
</dbReference>
<evidence type="ECO:0000313" key="4">
    <source>
        <dbReference type="EMBL" id="VFK02869.1"/>
    </source>
</evidence>
<dbReference type="EMBL" id="CAADFI010000108">
    <property type="protein sequence ID" value="VFJ97267.1"/>
    <property type="molecule type" value="Genomic_DNA"/>
</dbReference>
<dbReference type="InterPro" id="IPR007712">
    <property type="entry name" value="RelE/ParE_toxin"/>
</dbReference>
<dbReference type="AlphaFoldDB" id="A0A450UXP2"/>
<dbReference type="EMBL" id="CAADFJ010000106">
    <property type="protein sequence ID" value="VFK02869.1"/>
    <property type="molecule type" value="Genomic_DNA"/>
</dbReference>
<sequence>MYRLLFLSQAQRDAKRLRDGGLKPKTEKLLRLIRNDPLVYPPAYEYLKGDMKGLISRRINQQHRLVYEIFEEENIIRIYRMWSHYE</sequence>
<dbReference type="SUPFAM" id="SSF143011">
    <property type="entry name" value="RelE-like"/>
    <property type="match status" value="1"/>
</dbReference>
<dbReference type="InterPro" id="IPR035093">
    <property type="entry name" value="RelE/ParE_toxin_dom_sf"/>
</dbReference>
<protein>
    <submittedName>
        <fullName evidence="3">Toxin-antitoxin system, toxin component, Txe/YoeB family</fullName>
    </submittedName>
</protein>
<dbReference type="Pfam" id="PF06769">
    <property type="entry name" value="YoeB_toxin"/>
    <property type="match status" value="1"/>
</dbReference>
<dbReference type="GO" id="GO:0004519">
    <property type="term" value="F:endonuclease activity"/>
    <property type="evidence" value="ECO:0007669"/>
    <property type="project" value="InterPro"/>
</dbReference>
<evidence type="ECO:0000313" key="3">
    <source>
        <dbReference type="EMBL" id="VFJ97297.1"/>
    </source>
</evidence>
<dbReference type="InterPro" id="IPR009614">
    <property type="entry name" value="YoeB_toxin"/>
</dbReference>
<proteinExistence type="predicted"/>
<reference evidence="3" key="1">
    <citation type="submission" date="2019-02" db="EMBL/GenBank/DDBJ databases">
        <authorList>
            <person name="Gruber-Vodicka R. H."/>
            <person name="Seah K. B. B."/>
        </authorList>
    </citation>
    <scope>NUCLEOTIDE SEQUENCE</scope>
    <source>
        <strain evidence="4">BECK_SA2B12</strain>
        <strain evidence="3">BECK_SA2B15</strain>
        <strain evidence="2">BECK_SA2B20</strain>
    </source>
</reference>
<dbReference type="NCBIfam" id="TIGR02385">
    <property type="entry name" value="RelE_StbE"/>
    <property type="match status" value="1"/>
</dbReference>
<dbReference type="GO" id="GO:0006401">
    <property type="term" value="P:RNA catabolic process"/>
    <property type="evidence" value="ECO:0007669"/>
    <property type="project" value="InterPro"/>
</dbReference>
<accession>A0A450UXP2</accession>
<name>A0A450UXP2_9GAMM</name>
<organism evidence="3">
    <name type="scientific">Candidatus Kentrum eta</name>
    <dbReference type="NCBI Taxonomy" id="2126337"/>
    <lineage>
        <taxon>Bacteria</taxon>
        <taxon>Pseudomonadati</taxon>
        <taxon>Pseudomonadota</taxon>
        <taxon>Gammaproteobacteria</taxon>
        <taxon>Candidatus Kentrum</taxon>
    </lineage>
</organism>
<evidence type="ECO:0000256" key="1">
    <source>
        <dbReference type="ARBA" id="ARBA00022649"/>
    </source>
</evidence>